<dbReference type="InterPro" id="IPR052907">
    <property type="entry name" value="Beta-lactamase/esterase"/>
</dbReference>
<organism evidence="3">
    <name type="scientific">Phenylobacterium glaciei</name>
    <dbReference type="NCBI Taxonomy" id="2803784"/>
    <lineage>
        <taxon>Bacteria</taxon>
        <taxon>Pseudomonadati</taxon>
        <taxon>Pseudomonadota</taxon>
        <taxon>Alphaproteobacteria</taxon>
        <taxon>Caulobacterales</taxon>
        <taxon>Caulobacteraceae</taxon>
        <taxon>Phenylobacterium</taxon>
    </lineage>
</organism>
<gene>
    <name evidence="3" type="ORF">JKL49_14300</name>
</gene>
<sequence>MTPGSAPGYHALTQGYLVGEVVRRITGKSLGTVFRQEIAEPLGADFHIGLPASEDARVADLIPPPPGAGIADGEQSELVANMSRNPGIDPVATRTRAWRGAEIPAAGVRAMPARWLRSMSCWPMAASPRASASSPRPAAARPWNCRWREPT</sequence>
<dbReference type="PANTHER" id="PTHR43319">
    <property type="entry name" value="BETA-LACTAMASE-RELATED"/>
    <property type="match status" value="1"/>
</dbReference>
<dbReference type="GO" id="GO:0016787">
    <property type="term" value="F:hydrolase activity"/>
    <property type="evidence" value="ECO:0007669"/>
    <property type="project" value="UniProtKB-KW"/>
</dbReference>
<dbReference type="InterPro" id="IPR001466">
    <property type="entry name" value="Beta-lactam-related"/>
</dbReference>
<dbReference type="InterPro" id="IPR012338">
    <property type="entry name" value="Beta-lactam/transpept-like"/>
</dbReference>
<dbReference type="PANTHER" id="PTHR43319:SF3">
    <property type="entry name" value="BETA-LACTAMASE-RELATED DOMAIN-CONTAINING PROTEIN"/>
    <property type="match status" value="1"/>
</dbReference>
<dbReference type="Gene3D" id="3.40.710.10">
    <property type="entry name" value="DD-peptidase/beta-lactamase superfamily"/>
    <property type="match status" value="1"/>
</dbReference>
<dbReference type="SUPFAM" id="SSF56601">
    <property type="entry name" value="beta-lactamase/transpeptidase-like"/>
    <property type="match status" value="1"/>
</dbReference>
<evidence type="ECO:0000259" key="2">
    <source>
        <dbReference type="Pfam" id="PF00144"/>
    </source>
</evidence>
<keyword evidence="3" id="KW-0378">Hydrolase</keyword>
<feature type="region of interest" description="Disordered" evidence="1">
    <location>
        <begin position="127"/>
        <end position="151"/>
    </location>
</feature>
<evidence type="ECO:0000256" key="1">
    <source>
        <dbReference type="SAM" id="MobiDB-lite"/>
    </source>
</evidence>
<proteinExistence type="predicted"/>
<dbReference type="EMBL" id="CP068570">
    <property type="protein sequence ID" value="QQZ48672.1"/>
    <property type="molecule type" value="Genomic_DNA"/>
</dbReference>
<name>A0A974P0P0_9CAUL</name>
<feature type="domain" description="Beta-lactamase-related" evidence="2">
    <location>
        <begin position="2"/>
        <end position="146"/>
    </location>
</feature>
<dbReference type="Pfam" id="PF00144">
    <property type="entry name" value="Beta-lactamase"/>
    <property type="match status" value="1"/>
</dbReference>
<accession>A0A974P0P0</accession>
<evidence type="ECO:0000313" key="3">
    <source>
        <dbReference type="EMBL" id="QQZ48672.1"/>
    </source>
</evidence>
<dbReference type="AlphaFoldDB" id="A0A974P0P0"/>
<reference evidence="3" key="1">
    <citation type="submission" date="2021-01" db="EMBL/GenBank/DDBJ databases">
        <title>Genome sequence of Phenylobacterium sp. 20VBR1 isolated from a valley glaceir, Ny-Alesund, Svalbard.</title>
        <authorList>
            <person name="Thomas F.A."/>
            <person name="Krishnan K.P."/>
            <person name="Sinha R.K."/>
        </authorList>
    </citation>
    <scope>NUCLEOTIDE SEQUENCE</scope>
    <source>
        <strain evidence="3">20VBR1</strain>
    </source>
</reference>
<protein>
    <submittedName>
        <fullName evidence="3">Serine hydrolase</fullName>
    </submittedName>
</protein>
<feature type="compositionally biased region" description="Low complexity" evidence="1">
    <location>
        <begin position="127"/>
        <end position="142"/>
    </location>
</feature>